<feature type="region of interest" description="Disordered" evidence="6">
    <location>
        <begin position="1"/>
        <end position="24"/>
    </location>
</feature>
<dbReference type="PANTHER" id="PTHR47338">
    <property type="entry name" value="ZN(II)2CYS6 TRANSCRIPTION FACTOR (EUROFUNG)-RELATED"/>
    <property type="match status" value="1"/>
</dbReference>
<feature type="compositionally biased region" description="Polar residues" evidence="6">
    <location>
        <begin position="110"/>
        <end position="152"/>
    </location>
</feature>
<dbReference type="GO" id="GO:0006351">
    <property type="term" value="P:DNA-templated transcription"/>
    <property type="evidence" value="ECO:0007669"/>
    <property type="project" value="InterPro"/>
</dbReference>
<dbReference type="Proteomes" id="UP000076798">
    <property type="component" value="Unassembled WGS sequence"/>
</dbReference>
<evidence type="ECO:0000256" key="6">
    <source>
        <dbReference type="SAM" id="MobiDB-lite"/>
    </source>
</evidence>
<evidence type="ECO:0000256" key="4">
    <source>
        <dbReference type="ARBA" id="ARBA00023163"/>
    </source>
</evidence>
<dbReference type="InterPro" id="IPR007219">
    <property type="entry name" value="XnlR_reg_dom"/>
</dbReference>
<dbReference type="InterPro" id="IPR050815">
    <property type="entry name" value="TF_fung"/>
</dbReference>
<keyword evidence="9" id="KW-1185">Reference proteome</keyword>
<proteinExistence type="predicted"/>
<protein>
    <recommendedName>
        <fullName evidence="7">Xylanolytic transcriptional activator regulatory domain-containing protein</fullName>
    </recommendedName>
</protein>
<dbReference type="GO" id="GO:0000981">
    <property type="term" value="F:DNA-binding transcription factor activity, RNA polymerase II-specific"/>
    <property type="evidence" value="ECO:0007669"/>
    <property type="project" value="InterPro"/>
</dbReference>
<dbReference type="EMBL" id="KV428004">
    <property type="protein sequence ID" value="KZT44478.1"/>
    <property type="molecule type" value="Genomic_DNA"/>
</dbReference>
<organism evidence="8 9">
    <name type="scientific">Sistotremastrum suecicum HHB10207 ss-3</name>
    <dbReference type="NCBI Taxonomy" id="1314776"/>
    <lineage>
        <taxon>Eukaryota</taxon>
        <taxon>Fungi</taxon>
        <taxon>Dikarya</taxon>
        <taxon>Basidiomycota</taxon>
        <taxon>Agaricomycotina</taxon>
        <taxon>Agaricomycetes</taxon>
        <taxon>Sistotremastrales</taxon>
        <taxon>Sistotremastraceae</taxon>
        <taxon>Sistotremastrum</taxon>
    </lineage>
</organism>
<keyword evidence="5" id="KW-0539">Nucleus</keyword>
<keyword evidence="4" id="KW-0804">Transcription</keyword>
<dbReference type="Gene3D" id="4.10.240.10">
    <property type="entry name" value="Zn(2)-C6 fungal-type DNA-binding domain"/>
    <property type="match status" value="1"/>
</dbReference>
<evidence type="ECO:0000256" key="2">
    <source>
        <dbReference type="ARBA" id="ARBA00022723"/>
    </source>
</evidence>
<dbReference type="GO" id="GO:0003677">
    <property type="term" value="F:DNA binding"/>
    <property type="evidence" value="ECO:0007669"/>
    <property type="project" value="InterPro"/>
</dbReference>
<comment type="subcellular location">
    <subcellularLocation>
        <location evidence="1">Nucleus</location>
    </subcellularLocation>
</comment>
<sequence length="727" mass="80761">MPKVTGPSPSSSSSPATSVLRRNQACHQCRKRKLRIQYSDATKPCATCRRSHKNALAHAEPGVVVPPEPVCTYDEATTTHASTHDGPKSRYERLENRINELESLLRQQDDGTGQSPPQQHTPASVGSSIAHSPQNPLPTASNSPTSTENTFVNVPPLQYSAMPSTTMSDPVLMGAASAFPPPYPNLPPAADPLPTVISHPPHQVPTPPQEDMGFLFELLWPSWPARLPPPDLLHHLVDVFFNVHPHANRILHRSTFQAALSLSPTSPDFPRLCVLHAICAAASFYTTLVRQPPLPDWQKQPYKLIFRRPNDEPSFGELHARYAHEAQGEAVQAGHIFETVQSDVILSWFYFTHGKWVEVWVASGDAIRNTIPLGLHLTDPTTSFVRGGKRITLLPPAKDSVEDETRRSTFWLAYAVERFQAVGNGWATSVDDKSISQTFPALLDNFQRGIGVPLKGRQRMNSKDILTYHPVDQTDSFTLYVKSSILLSRVKNFNSSFPLNQEALDSLAAPDQHPQHVDPRSTAEFQKIEAQIWAFRLNVPNHLRNPIVNNTVDGHLLAAYFTQYTSIILLHNPHTDHRDITCVSTQKILTAVRGTLEYVYALCDTSFDLTLLDPSISTSFLMAATEIIRIARARKEDGLMEEALSMRNDFDVIKYAMSRMAERLPIAARHVAMIDRSLEEFEAPVGAVMGAIEDFENACRTDVQGAAADTFVPFHTYAILQDATTPN</sequence>
<evidence type="ECO:0000313" key="8">
    <source>
        <dbReference type="EMBL" id="KZT44478.1"/>
    </source>
</evidence>
<dbReference type="SMART" id="SM00906">
    <property type="entry name" value="Fungal_trans"/>
    <property type="match status" value="1"/>
</dbReference>
<accession>A0A166J8C5</accession>
<dbReference type="GO" id="GO:0005634">
    <property type="term" value="C:nucleus"/>
    <property type="evidence" value="ECO:0007669"/>
    <property type="project" value="UniProtKB-SubCell"/>
</dbReference>
<dbReference type="InterPro" id="IPR001138">
    <property type="entry name" value="Zn2Cys6_DnaBD"/>
</dbReference>
<keyword evidence="2" id="KW-0479">Metal-binding</keyword>
<feature type="region of interest" description="Disordered" evidence="6">
    <location>
        <begin position="107"/>
        <end position="152"/>
    </location>
</feature>
<dbReference type="PANTHER" id="PTHR47338:SF29">
    <property type="entry name" value="ZN(2)-C6 FUNGAL-TYPE DOMAIN-CONTAINING PROTEIN"/>
    <property type="match status" value="1"/>
</dbReference>
<evidence type="ECO:0000256" key="3">
    <source>
        <dbReference type="ARBA" id="ARBA00023015"/>
    </source>
</evidence>
<keyword evidence="3" id="KW-0805">Transcription regulation</keyword>
<evidence type="ECO:0000256" key="5">
    <source>
        <dbReference type="ARBA" id="ARBA00023242"/>
    </source>
</evidence>
<gene>
    <name evidence="8" type="ORF">SISSUDRAFT_1012653</name>
</gene>
<dbReference type="STRING" id="1314776.A0A166J8C5"/>
<feature type="region of interest" description="Disordered" evidence="6">
    <location>
        <begin position="183"/>
        <end position="203"/>
    </location>
</feature>
<dbReference type="Pfam" id="PF04082">
    <property type="entry name" value="Fungal_trans"/>
    <property type="match status" value="1"/>
</dbReference>
<feature type="domain" description="Xylanolytic transcriptional activator regulatory" evidence="7">
    <location>
        <begin position="359"/>
        <end position="446"/>
    </location>
</feature>
<name>A0A166J8C5_9AGAM</name>
<dbReference type="AlphaFoldDB" id="A0A166J8C5"/>
<evidence type="ECO:0000256" key="1">
    <source>
        <dbReference type="ARBA" id="ARBA00004123"/>
    </source>
</evidence>
<dbReference type="CDD" id="cd12148">
    <property type="entry name" value="fungal_TF_MHR"/>
    <property type="match status" value="1"/>
</dbReference>
<dbReference type="InterPro" id="IPR036864">
    <property type="entry name" value="Zn2-C6_fun-type_DNA-bd_sf"/>
</dbReference>
<reference evidence="8 9" key="1">
    <citation type="journal article" date="2016" name="Mol. Biol. Evol.">
        <title>Comparative Genomics of Early-Diverging Mushroom-Forming Fungi Provides Insights into the Origins of Lignocellulose Decay Capabilities.</title>
        <authorList>
            <person name="Nagy L.G."/>
            <person name="Riley R."/>
            <person name="Tritt A."/>
            <person name="Adam C."/>
            <person name="Daum C."/>
            <person name="Floudas D."/>
            <person name="Sun H."/>
            <person name="Yadav J.S."/>
            <person name="Pangilinan J."/>
            <person name="Larsson K.H."/>
            <person name="Matsuura K."/>
            <person name="Barry K."/>
            <person name="Labutti K."/>
            <person name="Kuo R."/>
            <person name="Ohm R.A."/>
            <person name="Bhattacharya S.S."/>
            <person name="Shirouzu T."/>
            <person name="Yoshinaga Y."/>
            <person name="Martin F.M."/>
            <person name="Grigoriev I.V."/>
            <person name="Hibbett D.S."/>
        </authorList>
    </citation>
    <scope>NUCLEOTIDE SEQUENCE [LARGE SCALE GENOMIC DNA]</scope>
    <source>
        <strain evidence="8 9">HHB10207 ss-3</strain>
    </source>
</reference>
<evidence type="ECO:0000259" key="7">
    <source>
        <dbReference type="SMART" id="SM00906"/>
    </source>
</evidence>
<dbReference type="GO" id="GO:0008270">
    <property type="term" value="F:zinc ion binding"/>
    <property type="evidence" value="ECO:0007669"/>
    <property type="project" value="InterPro"/>
</dbReference>
<dbReference type="CDD" id="cd00067">
    <property type="entry name" value="GAL4"/>
    <property type="match status" value="1"/>
</dbReference>
<dbReference type="OrthoDB" id="39175at2759"/>
<evidence type="ECO:0000313" key="9">
    <source>
        <dbReference type="Proteomes" id="UP000076798"/>
    </source>
</evidence>